<dbReference type="AlphaFoldDB" id="A0A6A6YW92"/>
<feature type="compositionally biased region" description="Polar residues" evidence="2">
    <location>
        <begin position="373"/>
        <end position="385"/>
    </location>
</feature>
<comment type="subunit">
    <text evidence="1">Component of the NuA4 histone acetyltransferase complex.</text>
</comment>
<evidence type="ECO:0000256" key="2">
    <source>
        <dbReference type="SAM" id="MobiDB-lite"/>
    </source>
</evidence>
<evidence type="ECO:0000256" key="1">
    <source>
        <dbReference type="ARBA" id="ARBA00011353"/>
    </source>
</evidence>
<evidence type="ECO:0008006" key="6">
    <source>
        <dbReference type="Google" id="ProtNLM"/>
    </source>
</evidence>
<dbReference type="GeneID" id="54464306"/>
<feature type="compositionally biased region" description="Acidic residues" evidence="2">
    <location>
        <begin position="23"/>
        <end position="32"/>
    </location>
</feature>
<feature type="compositionally biased region" description="Polar residues" evidence="2">
    <location>
        <begin position="214"/>
        <end position="230"/>
    </location>
</feature>
<dbReference type="Proteomes" id="UP000504636">
    <property type="component" value="Unplaced"/>
</dbReference>
<proteinExistence type="predicted"/>
<dbReference type="EMBL" id="MU003696">
    <property type="protein sequence ID" value="KAF2812789.1"/>
    <property type="molecule type" value="Genomic_DNA"/>
</dbReference>
<protein>
    <recommendedName>
        <fullName evidence="6">Chromo domain-containing protein</fullName>
    </recommendedName>
</protein>
<name>A0A6A6YW92_9PEZI</name>
<evidence type="ECO:0000313" key="4">
    <source>
        <dbReference type="Proteomes" id="UP000504636"/>
    </source>
</evidence>
<feature type="region of interest" description="Disordered" evidence="2">
    <location>
        <begin position="113"/>
        <end position="385"/>
    </location>
</feature>
<feature type="compositionally biased region" description="Basic and acidic residues" evidence="2">
    <location>
        <begin position="299"/>
        <end position="309"/>
    </location>
</feature>
<feature type="compositionally biased region" description="Basic and acidic residues" evidence="2">
    <location>
        <begin position="7"/>
        <end position="22"/>
    </location>
</feature>
<dbReference type="RefSeq" id="XP_033579753.1">
    <property type="nucleotide sequence ID" value="XM_033723413.1"/>
</dbReference>
<feature type="compositionally biased region" description="Low complexity" evidence="2">
    <location>
        <begin position="89"/>
        <end position="99"/>
    </location>
</feature>
<evidence type="ECO:0000313" key="5">
    <source>
        <dbReference type="RefSeq" id="XP_033579753.1"/>
    </source>
</evidence>
<feature type="compositionally biased region" description="Basic and acidic residues" evidence="2">
    <location>
        <begin position="231"/>
        <end position="242"/>
    </location>
</feature>
<keyword evidence="4" id="KW-1185">Reference proteome</keyword>
<feature type="compositionally biased region" description="Acidic residues" evidence="2">
    <location>
        <begin position="42"/>
        <end position="58"/>
    </location>
</feature>
<feature type="region of interest" description="Disordered" evidence="2">
    <location>
        <begin position="437"/>
        <end position="461"/>
    </location>
</feature>
<dbReference type="OrthoDB" id="10662302at2759"/>
<organism evidence="3">
    <name type="scientific">Mytilinidion resinicola</name>
    <dbReference type="NCBI Taxonomy" id="574789"/>
    <lineage>
        <taxon>Eukaryota</taxon>
        <taxon>Fungi</taxon>
        <taxon>Dikarya</taxon>
        <taxon>Ascomycota</taxon>
        <taxon>Pezizomycotina</taxon>
        <taxon>Dothideomycetes</taxon>
        <taxon>Pleosporomycetidae</taxon>
        <taxon>Mytilinidiales</taxon>
        <taxon>Mytilinidiaceae</taxon>
        <taxon>Mytilinidion</taxon>
    </lineage>
</organism>
<dbReference type="SUPFAM" id="SSF54160">
    <property type="entry name" value="Chromo domain-like"/>
    <property type="match status" value="1"/>
</dbReference>
<gene>
    <name evidence="3 5" type="ORF">BDZ99DRAFT_495967</name>
</gene>
<reference evidence="5" key="2">
    <citation type="submission" date="2020-04" db="EMBL/GenBank/DDBJ databases">
        <authorList>
            <consortium name="NCBI Genome Project"/>
        </authorList>
    </citation>
    <scope>NUCLEOTIDE SEQUENCE</scope>
    <source>
        <strain evidence="5">CBS 304.34</strain>
    </source>
</reference>
<dbReference type="Gene3D" id="2.40.50.40">
    <property type="match status" value="1"/>
</dbReference>
<feature type="region of interest" description="Disordered" evidence="2">
    <location>
        <begin position="1"/>
        <end position="99"/>
    </location>
</feature>
<feature type="compositionally biased region" description="Polar residues" evidence="2">
    <location>
        <begin position="251"/>
        <end position="270"/>
    </location>
</feature>
<reference evidence="5" key="3">
    <citation type="submission" date="2025-04" db="UniProtKB">
        <authorList>
            <consortium name="RefSeq"/>
        </authorList>
    </citation>
    <scope>IDENTIFICATION</scope>
    <source>
        <strain evidence="5">CBS 304.34</strain>
    </source>
</reference>
<accession>A0A6A6YW92</accession>
<evidence type="ECO:0000313" key="3">
    <source>
        <dbReference type="EMBL" id="KAF2812789.1"/>
    </source>
</evidence>
<sequence length="461" mass="50372">MATSRPFHGEDKEHPVVIKDDQSDSDSEAEGSEADRKGPELGDGDESSDNNDDLPELEDLLRPSHKTKTNTEFAAPDGNQTDYPAERISAAAASQSGQALGTCVVADQEYLGVDKEESLDNPPADGESNRDKANTVDDPLPTPNKRKLDQLSRPNDIEYDSNDSAKDGTVGPRPQKQRKQPDSCNGSPMALPFIDYGTLSPHDRTGYDPGNDKYGNNNSRVVNSDGSDGSNDPRLRNNERLKSTACPPPSSDQASNSRYSGESPHDQASNGVHDRNLDDPVSDPIKKHNHGDCNSNDEGDSHGDSEGDLCKTSSSGGEDEDKGNHSDGPGDGKGSSGKHAKPQKQHTSTIRGVLNSKRAKQRTGRHYHHLRSHSQGSRAGTNQVNKTDDEWEFRKIVKERVTKSGLEYMLRWRDTWVHESGLSHAKDAIESYRKRVQHDKVGSPQMHSSVEVKGRATVRKG</sequence>
<feature type="compositionally biased region" description="Basic residues" evidence="2">
    <location>
        <begin position="357"/>
        <end position="372"/>
    </location>
</feature>
<dbReference type="InterPro" id="IPR016197">
    <property type="entry name" value="Chromo-like_dom_sf"/>
</dbReference>
<dbReference type="CDD" id="cd00024">
    <property type="entry name" value="CD_CSD"/>
    <property type="match status" value="1"/>
</dbReference>
<reference evidence="3 5" key="1">
    <citation type="journal article" date="2020" name="Stud. Mycol.">
        <title>101 Dothideomycetes genomes: a test case for predicting lifestyles and emergence of pathogens.</title>
        <authorList>
            <person name="Haridas S."/>
            <person name="Albert R."/>
            <person name="Binder M."/>
            <person name="Bloem J."/>
            <person name="Labutti K."/>
            <person name="Salamov A."/>
            <person name="Andreopoulos B."/>
            <person name="Baker S."/>
            <person name="Barry K."/>
            <person name="Bills G."/>
            <person name="Bluhm B."/>
            <person name="Cannon C."/>
            <person name="Castanera R."/>
            <person name="Culley D."/>
            <person name="Daum C."/>
            <person name="Ezra D."/>
            <person name="Gonzalez J."/>
            <person name="Henrissat B."/>
            <person name="Kuo A."/>
            <person name="Liang C."/>
            <person name="Lipzen A."/>
            <person name="Lutzoni F."/>
            <person name="Magnuson J."/>
            <person name="Mondo S."/>
            <person name="Nolan M."/>
            <person name="Ohm R."/>
            <person name="Pangilinan J."/>
            <person name="Park H.-J."/>
            <person name="Ramirez L."/>
            <person name="Alfaro M."/>
            <person name="Sun H."/>
            <person name="Tritt A."/>
            <person name="Yoshinaga Y."/>
            <person name="Zwiers L.-H."/>
            <person name="Turgeon B."/>
            <person name="Goodwin S."/>
            <person name="Spatafora J."/>
            <person name="Crous P."/>
            <person name="Grigoriev I."/>
        </authorList>
    </citation>
    <scope>NUCLEOTIDE SEQUENCE</scope>
    <source>
        <strain evidence="3 5">CBS 304.34</strain>
    </source>
</reference>